<reference evidence="3" key="1">
    <citation type="journal article" date="2020" name="Stud. Mycol.">
        <title>101 Dothideomycetes genomes: A test case for predicting lifestyles and emergence of pathogens.</title>
        <authorList>
            <person name="Haridas S."/>
            <person name="Albert R."/>
            <person name="Binder M."/>
            <person name="Bloem J."/>
            <person name="LaButti K."/>
            <person name="Salamov A."/>
            <person name="Andreopoulos B."/>
            <person name="Baker S."/>
            <person name="Barry K."/>
            <person name="Bills G."/>
            <person name="Bluhm B."/>
            <person name="Cannon C."/>
            <person name="Castanera R."/>
            <person name="Culley D."/>
            <person name="Daum C."/>
            <person name="Ezra D."/>
            <person name="Gonzalez J."/>
            <person name="Henrissat B."/>
            <person name="Kuo A."/>
            <person name="Liang C."/>
            <person name="Lipzen A."/>
            <person name="Lutzoni F."/>
            <person name="Magnuson J."/>
            <person name="Mondo S."/>
            <person name="Nolan M."/>
            <person name="Ohm R."/>
            <person name="Pangilinan J."/>
            <person name="Park H.-J."/>
            <person name="Ramirez L."/>
            <person name="Alfaro M."/>
            <person name="Sun H."/>
            <person name="Tritt A."/>
            <person name="Yoshinaga Y."/>
            <person name="Zwiers L.-H."/>
            <person name="Turgeon B."/>
            <person name="Goodwin S."/>
            <person name="Spatafora J."/>
            <person name="Crous P."/>
            <person name="Grigoriev I."/>
        </authorList>
    </citation>
    <scope>NUCLEOTIDE SEQUENCE [LARGE SCALE GENOMIC DNA]</scope>
    <source>
        <strain evidence="3">CBS 304.66</strain>
    </source>
</reference>
<evidence type="ECO:0000313" key="2">
    <source>
        <dbReference type="EMBL" id="KAF2265878.1"/>
    </source>
</evidence>
<keyword evidence="1" id="KW-0812">Transmembrane</keyword>
<feature type="transmembrane region" description="Helical" evidence="1">
    <location>
        <begin position="15"/>
        <end position="35"/>
    </location>
</feature>
<name>A0A9P4KDV5_9PLEO</name>
<feature type="transmembrane region" description="Helical" evidence="1">
    <location>
        <begin position="42"/>
        <end position="62"/>
    </location>
</feature>
<accession>A0A9P4KDV5</accession>
<feature type="transmembrane region" description="Helical" evidence="1">
    <location>
        <begin position="74"/>
        <end position="93"/>
    </location>
</feature>
<protein>
    <submittedName>
        <fullName evidence="2">Uncharacterized protein</fullName>
    </submittedName>
</protein>
<keyword evidence="3" id="KW-1185">Reference proteome</keyword>
<gene>
    <name evidence="2" type="ORF">CC78DRAFT_531987</name>
</gene>
<sequence length="224" mass="26025">MAACRFEGNSDMYGLGIRLGYYFQWFGGVFAAWIAPSEVKSVRFSIDLFVAATFLALIILTAQDVNSLQPAETYIILLLMFGAYLALIPIYIWRLFTCCDPFWDPSRYPLVRQGALAANFSFLLLIGVLVFQYWFWFNRVPDLDRVGCQQYGFFFGQFRLNSRAFVIINALAYFFLGLVIVYLAWLKFRHFAGFPDPYETRRKRWVETFMVTVVCIRGGIHFSE</sequence>
<dbReference type="EMBL" id="ML986602">
    <property type="protein sequence ID" value="KAF2265878.1"/>
    <property type="molecule type" value="Genomic_DNA"/>
</dbReference>
<keyword evidence="1" id="KW-0472">Membrane</keyword>
<evidence type="ECO:0000256" key="1">
    <source>
        <dbReference type="SAM" id="Phobius"/>
    </source>
</evidence>
<dbReference type="Proteomes" id="UP000800093">
    <property type="component" value="Unassembled WGS sequence"/>
</dbReference>
<comment type="caution">
    <text evidence="2">The sequence shown here is derived from an EMBL/GenBank/DDBJ whole genome shotgun (WGS) entry which is preliminary data.</text>
</comment>
<feature type="transmembrane region" description="Helical" evidence="1">
    <location>
        <begin position="164"/>
        <end position="185"/>
    </location>
</feature>
<proteinExistence type="predicted"/>
<dbReference type="OrthoDB" id="3945378at2759"/>
<dbReference type="AlphaFoldDB" id="A0A9P4KDV5"/>
<feature type="transmembrane region" description="Helical" evidence="1">
    <location>
        <begin position="114"/>
        <end position="135"/>
    </location>
</feature>
<organism evidence="2 3">
    <name type="scientific">Lojkania enalia</name>
    <dbReference type="NCBI Taxonomy" id="147567"/>
    <lineage>
        <taxon>Eukaryota</taxon>
        <taxon>Fungi</taxon>
        <taxon>Dikarya</taxon>
        <taxon>Ascomycota</taxon>
        <taxon>Pezizomycotina</taxon>
        <taxon>Dothideomycetes</taxon>
        <taxon>Pleosporomycetidae</taxon>
        <taxon>Pleosporales</taxon>
        <taxon>Pleosporales incertae sedis</taxon>
        <taxon>Lojkania</taxon>
    </lineage>
</organism>
<keyword evidence="1" id="KW-1133">Transmembrane helix</keyword>
<evidence type="ECO:0000313" key="3">
    <source>
        <dbReference type="Proteomes" id="UP000800093"/>
    </source>
</evidence>